<sequence>MLVGRPAREAGQVMHRLAYWWYEAWQEWTAQECRIVPVLPVHVRIHDIVNVHDTCTGHQPVCIS</sequence>
<dbReference type="Proteomes" id="UP000247417">
    <property type="component" value="Unassembled WGS sequence"/>
</dbReference>
<reference evidence="1 2" key="1">
    <citation type="submission" date="2017-07" db="EMBL/GenBank/DDBJ databases">
        <title>A draft genome sequence of Komagataeibacter oboediens LMG 18849.</title>
        <authorList>
            <person name="Skraban J."/>
            <person name="Cleenwerck I."/>
            <person name="Vandamme P."/>
            <person name="Trcek J."/>
        </authorList>
    </citation>
    <scope>NUCLEOTIDE SEQUENCE [LARGE SCALE GENOMIC DNA]</scope>
    <source>
        <strain evidence="1 2">LMG 18849</strain>
    </source>
</reference>
<dbReference type="EMBL" id="NKTX01000007">
    <property type="protein sequence ID" value="PYD82595.1"/>
    <property type="molecule type" value="Genomic_DNA"/>
</dbReference>
<evidence type="ECO:0000313" key="2">
    <source>
        <dbReference type="Proteomes" id="UP000247417"/>
    </source>
</evidence>
<name>A0A318QU56_9PROT</name>
<comment type="caution">
    <text evidence="1">The sequence shown here is derived from an EMBL/GenBank/DDBJ whole genome shotgun (WGS) entry which is preliminary data.</text>
</comment>
<organism evidence="1 2">
    <name type="scientific">Komagataeibacter oboediens</name>
    <dbReference type="NCBI Taxonomy" id="65958"/>
    <lineage>
        <taxon>Bacteria</taxon>
        <taxon>Pseudomonadati</taxon>
        <taxon>Pseudomonadota</taxon>
        <taxon>Alphaproteobacteria</taxon>
        <taxon>Acetobacterales</taxon>
        <taxon>Acetobacteraceae</taxon>
        <taxon>Komagataeibacter</taxon>
    </lineage>
</organism>
<accession>A0A318QU56</accession>
<proteinExistence type="predicted"/>
<dbReference type="AlphaFoldDB" id="A0A318QU56"/>
<gene>
    <name evidence="1" type="ORF">CFR80_06010</name>
</gene>
<protein>
    <submittedName>
        <fullName evidence="1">Uncharacterized protein</fullName>
    </submittedName>
</protein>
<evidence type="ECO:0000313" key="1">
    <source>
        <dbReference type="EMBL" id="PYD82595.1"/>
    </source>
</evidence>